<dbReference type="SMART" id="SM00895">
    <property type="entry name" value="FCD"/>
    <property type="match status" value="1"/>
</dbReference>
<dbReference type="AlphaFoldDB" id="A0A4D8PNN9"/>
<dbReference type="EMBL" id="CP032325">
    <property type="protein sequence ID" value="QCN99686.1"/>
    <property type="molecule type" value="Genomic_DNA"/>
</dbReference>
<dbReference type="GO" id="GO:0003700">
    <property type="term" value="F:DNA-binding transcription factor activity"/>
    <property type="evidence" value="ECO:0007669"/>
    <property type="project" value="InterPro"/>
</dbReference>
<dbReference type="PANTHER" id="PTHR43537:SF45">
    <property type="entry name" value="GNTR FAMILY REGULATORY PROTEIN"/>
    <property type="match status" value="1"/>
</dbReference>
<evidence type="ECO:0000256" key="2">
    <source>
        <dbReference type="ARBA" id="ARBA00023125"/>
    </source>
</evidence>
<protein>
    <submittedName>
        <fullName evidence="5">FCD domain-containing protein</fullName>
    </submittedName>
</protein>
<dbReference type="GO" id="GO:0003677">
    <property type="term" value="F:DNA binding"/>
    <property type="evidence" value="ECO:0007669"/>
    <property type="project" value="UniProtKB-KW"/>
</dbReference>
<evidence type="ECO:0000259" key="4">
    <source>
        <dbReference type="PROSITE" id="PS50949"/>
    </source>
</evidence>
<keyword evidence="2" id="KW-0238">DNA-binding</keyword>
<gene>
    <name evidence="5" type="ORF">D3093_31000</name>
</gene>
<keyword evidence="1" id="KW-0805">Transcription regulation</keyword>
<dbReference type="InterPro" id="IPR000524">
    <property type="entry name" value="Tscrpt_reg_HTH_GntR"/>
</dbReference>
<accession>A0A4D8PNN9</accession>
<evidence type="ECO:0000313" key="5">
    <source>
        <dbReference type="EMBL" id="QCN99686.1"/>
    </source>
</evidence>
<dbReference type="InterPro" id="IPR008920">
    <property type="entry name" value="TF_FadR/GntR_C"/>
</dbReference>
<evidence type="ECO:0000256" key="1">
    <source>
        <dbReference type="ARBA" id="ARBA00023015"/>
    </source>
</evidence>
<sequence length="324" mass="36271">MSHRTLAKEAIADILRKAVLEKSLPEGAVLLEGPIATLFNSSRTPVKQALAALEAEGLVRRFSGRGLLAGTEGEPLRVRLTPEMLNLSPEGREYPKTFAWEKFYYDFEKTVILHAVYGTAHINELALSRHYRVSRTVAGDILNRGAEMGIVSRDEKSRWFVNPLDERRFRDLYEVRGLLEPAALRTAVEEAPTEFVEGLRSRILAAGKDFPEIEGARLDELEKDLHIDLLGWTRNVEIMEGLRRTHCVLVAGKHIQQAIRGLAGIDAFMGEHLEIVDAVLQRDPQLAMARLSAHLLASSRKAAERIEAFRNVSEMKAVSYLVGQ</sequence>
<evidence type="ECO:0000313" key="6">
    <source>
        <dbReference type="Proteomes" id="UP000298595"/>
    </source>
</evidence>
<dbReference type="SMART" id="SM00345">
    <property type="entry name" value="HTH_GNTR"/>
    <property type="match status" value="1"/>
</dbReference>
<dbReference type="Pfam" id="PF00392">
    <property type="entry name" value="GntR"/>
    <property type="match status" value="1"/>
</dbReference>
<dbReference type="KEGG" id="aare:D3093_31000"/>
<feature type="domain" description="HTH gntR-type" evidence="4">
    <location>
        <begin position="5"/>
        <end position="72"/>
    </location>
</feature>
<dbReference type="Gene3D" id="1.20.120.530">
    <property type="entry name" value="GntR ligand-binding domain-like"/>
    <property type="match status" value="1"/>
</dbReference>
<name>A0A4D8PNN9_9PROT</name>
<proteinExistence type="predicted"/>
<dbReference type="InterPro" id="IPR036390">
    <property type="entry name" value="WH_DNA-bd_sf"/>
</dbReference>
<keyword evidence="3" id="KW-0804">Transcription</keyword>
<organism evidence="5 6">
    <name type="scientific">Azospirillum argentinense</name>
    <dbReference type="NCBI Taxonomy" id="2970906"/>
    <lineage>
        <taxon>Bacteria</taxon>
        <taxon>Pseudomonadati</taxon>
        <taxon>Pseudomonadota</taxon>
        <taxon>Alphaproteobacteria</taxon>
        <taxon>Rhodospirillales</taxon>
        <taxon>Azospirillaceae</taxon>
        <taxon>Azospirillum</taxon>
    </lineage>
</organism>
<dbReference type="InterPro" id="IPR036388">
    <property type="entry name" value="WH-like_DNA-bd_sf"/>
</dbReference>
<dbReference type="Proteomes" id="UP000298595">
    <property type="component" value="Plasmid p4"/>
</dbReference>
<dbReference type="Pfam" id="PF07729">
    <property type="entry name" value="FCD"/>
    <property type="match status" value="1"/>
</dbReference>
<dbReference type="InterPro" id="IPR011711">
    <property type="entry name" value="GntR_C"/>
</dbReference>
<dbReference type="Gene3D" id="1.10.10.10">
    <property type="entry name" value="Winged helix-like DNA-binding domain superfamily/Winged helix DNA-binding domain"/>
    <property type="match status" value="1"/>
</dbReference>
<dbReference type="PANTHER" id="PTHR43537">
    <property type="entry name" value="TRANSCRIPTIONAL REGULATOR, GNTR FAMILY"/>
    <property type="match status" value="1"/>
</dbReference>
<keyword evidence="5" id="KW-0614">Plasmid</keyword>
<dbReference type="PROSITE" id="PS50949">
    <property type="entry name" value="HTH_GNTR"/>
    <property type="match status" value="1"/>
</dbReference>
<reference evidence="5 6" key="1">
    <citation type="submission" date="2018-09" db="EMBL/GenBank/DDBJ databases">
        <title>Whole genome based analysis of evolution and adaptive divergence in Indian and Brazilian strains of Azospirillum brasilense.</title>
        <authorList>
            <person name="Singh C."/>
            <person name="Tripathi A.K."/>
        </authorList>
    </citation>
    <scope>NUCLEOTIDE SEQUENCE [LARGE SCALE GENOMIC DNA]</scope>
    <source>
        <strain evidence="5 6">MTCC4035</strain>
        <plasmid evidence="5 6">p4</plasmid>
    </source>
</reference>
<dbReference type="SUPFAM" id="SSF48008">
    <property type="entry name" value="GntR ligand-binding domain-like"/>
    <property type="match status" value="1"/>
</dbReference>
<dbReference type="RefSeq" id="WP_137118457.1">
    <property type="nucleotide sequence ID" value="NZ_CP032325.1"/>
</dbReference>
<dbReference type="SUPFAM" id="SSF46785">
    <property type="entry name" value="Winged helix' DNA-binding domain"/>
    <property type="match status" value="1"/>
</dbReference>
<evidence type="ECO:0000256" key="3">
    <source>
        <dbReference type="ARBA" id="ARBA00023163"/>
    </source>
</evidence>
<geneLocation type="plasmid" evidence="5 6">
    <name>p4</name>
</geneLocation>